<keyword evidence="1" id="KW-0695">RNA-directed DNA polymerase</keyword>
<protein>
    <submittedName>
        <fullName evidence="1">RNA-directed DNA polymerase-like protein</fullName>
    </submittedName>
</protein>
<evidence type="ECO:0000313" key="2">
    <source>
        <dbReference type="Proteomes" id="UP000325315"/>
    </source>
</evidence>
<keyword evidence="1" id="KW-0548">Nucleotidyltransferase</keyword>
<name>A0A5B6X3A3_9ROSI</name>
<organism evidence="1 2">
    <name type="scientific">Gossypium australe</name>
    <dbReference type="NCBI Taxonomy" id="47621"/>
    <lineage>
        <taxon>Eukaryota</taxon>
        <taxon>Viridiplantae</taxon>
        <taxon>Streptophyta</taxon>
        <taxon>Embryophyta</taxon>
        <taxon>Tracheophyta</taxon>
        <taxon>Spermatophyta</taxon>
        <taxon>Magnoliopsida</taxon>
        <taxon>eudicotyledons</taxon>
        <taxon>Gunneridae</taxon>
        <taxon>Pentapetalae</taxon>
        <taxon>rosids</taxon>
        <taxon>malvids</taxon>
        <taxon>Malvales</taxon>
        <taxon>Malvaceae</taxon>
        <taxon>Malvoideae</taxon>
        <taxon>Gossypium</taxon>
    </lineage>
</organism>
<comment type="caution">
    <text evidence="1">The sequence shown here is derived from an EMBL/GenBank/DDBJ whole genome shotgun (WGS) entry which is preliminary data.</text>
</comment>
<proteinExistence type="predicted"/>
<sequence>MNQDGNNQPGLNELLNPRVGNGISPIAQMFDHKDRPIREHDNTLLVVVSAELTYEQEVQLLVDGKSQILKESTPQSAFTKFYWKNFHGSSIKQQWRLNPIMKKVVKKEKIKWMDDGIIYPISNNSWVSLA</sequence>
<dbReference type="EMBL" id="SMMG02000001">
    <property type="protein sequence ID" value="KAA3487572.1"/>
    <property type="molecule type" value="Genomic_DNA"/>
</dbReference>
<keyword evidence="1" id="KW-0808">Transferase</keyword>
<accession>A0A5B6X3A3</accession>
<reference evidence="2" key="1">
    <citation type="journal article" date="2019" name="Plant Biotechnol. J.">
        <title>Genome sequencing of the Australian wild diploid species Gossypium australe highlights disease resistance and delayed gland morphogenesis.</title>
        <authorList>
            <person name="Cai Y."/>
            <person name="Cai X."/>
            <person name="Wang Q."/>
            <person name="Wang P."/>
            <person name="Zhang Y."/>
            <person name="Cai C."/>
            <person name="Xu Y."/>
            <person name="Wang K."/>
            <person name="Zhou Z."/>
            <person name="Wang C."/>
            <person name="Geng S."/>
            <person name="Li B."/>
            <person name="Dong Q."/>
            <person name="Hou Y."/>
            <person name="Wang H."/>
            <person name="Ai P."/>
            <person name="Liu Z."/>
            <person name="Yi F."/>
            <person name="Sun M."/>
            <person name="An G."/>
            <person name="Cheng J."/>
            <person name="Zhang Y."/>
            <person name="Shi Q."/>
            <person name="Xie Y."/>
            <person name="Shi X."/>
            <person name="Chang Y."/>
            <person name="Huang F."/>
            <person name="Chen Y."/>
            <person name="Hong S."/>
            <person name="Mi L."/>
            <person name="Sun Q."/>
            <person name="Zhang L."/>
            <person name="Zhou B."/>
            <person name="Peng R."/>
            <person name="Zhang X."/>
            <person name="Liu F."/>
        </authorList>
    </citation>
    <scope>NUCLEOTIDE SEQUENCE [LARGE SCALE GENOMIC DNA]</scope>
    <source>
        <strain evidence="2">cv. PA1801</strain>
    </source>
</reference>
<dbReference type="Proteomes" id="UP000325315">
    <property type="component" value="Unassembled WGS sequence"/>
</dbReference>
<evidence type="ECO:0000313" key="1">
    <source>
        <dbReference type="EMBL" id="KAA3487572.1"/>
    </source>
</evidence>
<gene>
    <name evidence="1" type="ORF">EPI10_031388</name>
</gene>
<dbReference type="AlphaFoldDB" id="A0A5B6X3A3"/>
<dbReference type="GO" id="GO:0003964">
    <property type="term" value="F:RNA-directed DNA polymerase activity"/>
    <property type="evidence" value="ECO:0007669"/>
    <property type="project" value="UniProtKB-KW"/>
</dbReference>
<keyword evidence="2" id="KW-1185">Reference proteome</keyword>